<dbReference type="Gene3D" id="2.30.29.30">
    <property type="entry name" value="Pleckstrin-homology domain (PH domain)/Phosphotyrosine-binding domain (PTB)"/>
    <property type="match status" value="1"/>
</dbReference>
<feature type="region of interest" description="Disordered" evidence="1">
    <location>
        <begin position="372"/>
        <end position="405"/>
    </location>
</feature>
<dbReference type="GO" id="GO:0005104">
    <property type="term" value="F:fibroblast growth factor receptor binding"/>
    <property type="evidence" value="ECO:0007669"/>
    <property type="project" value="TreeGrafter"/>
</dbReference>
<accession>A0AA35WZ55</accession>
<feature type="region of interest" description="Disordered" evidence="1">
    <location>
        <begin position="260"/>
        <end position="339"/>
    </location>
</feature>
<dbReference type="GO" id="GO:0008543">
    <property type="term" value="P:fibroblast growth factor receptor signaling pathway"/>
    <property type="evidence" value="ECO:0007669"/>
    <property type="project" value="TreeGrafter"/>
</dbReference>
<dbReference type="InterPro" id="IPR011993">
    <property type="entry name" value="PH-like_dom_sf"/>
</dbReference>
<feature type="compositionally biased region" description="Basic residues" evidence="1">
    <location>
        <begin position="609"/>
        <end position="625"/>
    </location>
</feature>
<feature type="compositionally biased region" description="Polar residues" evidence="1">
    <location>
        <begin position="298"/>
        <end position="322"/>
    </location>
</feature>
<dbReference type="PANTHER" id="PTHR21258">
    <property type="entry name" value="DOCKING PROTEIN RELATED"/>
    <property type="match status" value="1"/>
</dbReference>
<organism evidence="3 4">
    <name type="scientific">Geodia barretti</name>
    <name type="common">Barrett's horny sponge</name>
    <dbReference type="NCBI Taxonomy" id="519541"/>
    <lineage>
        <taxon>Eukaryota</taxon>
        <taxon>Metazoa</taxon>
        <taxon>Porifera</taxon>
        <taxon>Demospongiae</taxon>
        <taxon>Heteroscleromorpha</taxon>
        <taxon>Tetractinellida</taxon>
        <taxon>Astrophorina</taxon>
        <taxon>Geodiidae</taxon>
        <taxon>Geodia</taxon>
    </lineage>
</organism>
<feature type="region of interest" description="Disordered" evidence="1">
    <location>
        <begin position="471"/>
        <end position="548"/>
    </location>
</feature>
<name>A0AA35WZ55_GEOBA</name>
<dbReference type="Proteomes" id="UP001174909">
    <property type="component" value="Unassembled WGS sequence"/>
</dbReference>
<feature type="compositionally biased region" description="Basic and acidic residues" evidence="1">
    <location>
        <begin position="480"/>
        <end position="491"/>
    </location>
</feature>
<dbReference type="AlphaFoldDB" id="A0AA35WZ55"/>
<feature type="compositionally biased region" description="Low complexity" evidence="1">
    <location>
        <begin position="286"/>
        <end position="296"/>
    </location>
</feature>
<dbReference type="InterPro" id="IPR002404">
    <property type="entry name" value="IRS_PTB"/>
</dbReference>
<dbReference type="SMART" id="SM01244">
    <property type="entry name" value="IRS"/>
    <property type="match status" value="1"/>
</dbReference>
<feature type="compositionally biased region" description="Polar residues" evidence="1">
    <location>
        <begin position="115"/>
        <end position="128"/>
    </location>
</feature>
<dbReference type="Pfam" id="PF02174">
    <property type="entry name" value="IRS"/>
    <property type="match status" value="1"/>
</dbReference>
<feature type="region of interest" description="Disordered" evidence="1">
    <location>
        <begin position="107"/>
        <end position="163"/>
    </location>
</feature>
<evidence type="ECO:0000256" key="1">
    <source>
        <dbReference type="SAM" id="MobiDB-lite"/>
    </source>
</evidence>
<proteinExistence type="predicted"/>
<dbReference type="PANTHER" id="PTHR21258:SF55">
    <property type="entry name" value="FI23523P1"/>
    <property type="match status" value="1"/>
</dbReference>
<feature type="compositionally biased region" description="Basic and acidic residues" evidence="1">
    <location>
        <begin position="585"/>
        <end position="608"/>
    </location>
</feature>
<feature type="region of interest" description="Disordered" evidence="1">
    <location>
        <begin position="182"/>
        <end position="212"/>
    </location>
</feature>
<dbReference type="SUPFAM" id="SSF50729">
    <property type="entry name" value="PH domain-like"/>
    <property type="match status" value="1"/>
</dbReference>
<dbReference type="EMBL" id="CASHTH010002584">
    <property type="protein sequence ID" value="CAI8032095.1"/>
    <property type="molecule type" value="Genomic_DNA"/>
</dbReference>
<comment type="caution">
    <text evidence="3">The sequence shown here is derived from an EMBL/GenBank/DDBJ whole genome shotgun (WGS) entry which is preliminary data.</text>
</comment>
<dbReference type="SMART" id="SM00310">
    <property type="entry name" value="PTBI"/>
    <property type="match status" value="1"/>
</dbReference>
<evidence type="ECO:0000313" key="4">
    <source>
        <dbReference type="Proteomes" id="UP001174909"/>
    </source>
</evidence>
<reference evidence="3" key="1">
    <citation type="submission" date="2023-03" db="EMBL/GenBank/DDBJ databases">
        <authorList>
            <person name="Steffen K."/>
            <person name="Cardenas P."/>
        </authorList>
    </citation>
    <scope>NUCLEOTIDE SEQUENCE</scope>
</reference>
<dbReference type="InterPro" id="IPR050996">
    <property type="entry name" value="Docking_Protein_DOK"/>
</dbReference>
<feature type="domain" description="IRS-type PTB" evidence="2">
    <location>
        <begin position="7"/>
        <end position="110"/>
    </location>
</feature>
<keyword evidence="4" id="KW-1185">Reference proteome</keyword>
<sequence>MGACLSTEKLPENFFIVRNIHDENRKFPKGLIEVTQVELKYKDTQSGDEWVWPLKYLRKYGCDRDIFSFEAGRKCPGGEGLYAFSTKKASQLFDMVARNISDGGLERDEVGVLSPQDTSQGVSPPIMTSPSVISTPNPPPPPPAMNPPSHLPPSATPRQPEYTNISYHDGQQAVALAATTNGHAASTPPPHLPALQRDRLPTDQETPSPPLKLNYMEVEVSRSSLDIEGKETEKRVSYSEIDIKQTEEYKQKKALEQAMNQRPLPNIGTGEFKIVTPSDGGRKSSRPPSASSTGSAVTPLSTAAQRSMSEGNFSFPSHQKGSNGVIPGRPHSNSSSAVMDAGGAPTLLYQNIAMSRSNVAPQTIPEDSETVLHLSPAPHGQPNYMNIKPNSALGSSGGGRRGTDPAMYHREPRLGLMRHGSDTQATYQNLQVGMGATSPPRVSESSSYLSASPPRVGGPKMGIYAQLDLSGHATSTPKGKGGDGHERKRSSEDEESHMTLNFSGVSLPPNKTPEPMETSCTRHSPPPTQIQLPEERRSSAEVSRPGAAAVIQDRPEDSTTVNYSTMNFDAIRGLQLTREQREQEIRERLEEEAREKERKEKEEAENPGKKKKNKKKKKDRRNSHQ</sequence>
<dbReference type="PROSITE" id="PS51064">
    <property type="entry name" value="IRS_PTB"/>
    <property type="match status" value="1"/>
</dbReference>
<dbReference type="GO" id="GO:0005737">
    <property type="term" value="C:cytoplasm"/>
    <property type="evidence" value="ECO:0007669"/>
    <property type="project" value="TreeGrafter"/>
</dbReference>
<feature type="compositionally biased region" description="Pro residues" evidence="1">
    <location>
        <begin position="136"/>
        <end position="155"/>
    </location>
</feature>
<gene>
    <name evidence="3" type="ORF">GBAR_LOCUS18173</name>
</gene>
<dbReference type="GO" id="GO:0005068">
    <property type="term" value="F:transmembrane receptor protein tyrosine kinase adaptor activity"/>
    <property type="evidence" value="ECO:0007669"/>
    <property type="project" value="TreeGrafter"/>
</dbReference>
<keyword evidence="3" id="KW-0675">Receptor</keyword>
<feature type="region of interest" description="Disordered" evidence="1">
    <location>
        <begin position="585"/>
        <end position="625"/>
    </location>
</feature>
<protein>
    <submittedName>
        <fullName evidence="3">Fibroblast growth factor receptor substrate 2</fullName>
    </submittedName>
</protein>
<evidence type="ECO:0000313" key="3">
    <source>
        <dbReference type="EMBL" id="CAI8032095.1"/>
    </source>
</evidence>
<evidence type="ECO:0000259" key="2">
    <source>
        <dbReference type="PROSITE" id="PS51064"/>
    </source>
</evidence>
<feature type="compositionally biased region" description="Low complexity" evidence="1">
    <location>
        <begin position="443"/>
        <end position="452"/>
    </location>
</feature>
<feature type="region of interest" description="Disordered" evidence="1">
    <location>
        <begin position="435"/>
        <end position="455"/>
    </location>
</feature>